<dbReference type="Proteomes" id="UP000007590">
    <property type="component" value="Chromosome"/>
</dbReference>
<dbReference type="OrthoDB" id="9809670at2"/>
<evidence type="ECO:0000256" key="1">
    <source>
        <dbReference type="SAM" id="Phobius"/>
    </source>
</evidence>
<dbReference type="InterPro" id="IPR011990">
    <property type="entry name" value="TPR-like_helical_dom_sf"/>
</dbReference>
<dbReference type="PROSITE" id="PS51257">
    <property type="entry name" value="PROKAR_LIPOPROTEIN"/>
    <property type="match status" value="1"/>
</dbReference>
<dbReference type="eggNOG" id="COG2972">
    <property type="taxonomic scope" value="Bacteria"/>
</dbReference>
<accession>H8KT78</accession>
<name>H8KT78_SOLCM</name>
<evidence type="ECO:0000313" key="4">
    <source>
        <dbReference type="Proteomes" id="UP000007590"/>
    </source>
</evidence>
<reference evidence="3" key="1">
    <citation type="submission" date="2012-02" db="EMBL/GenBank/DDBJ databases">
        <title>The complete genome of Solitalea canadensis DSM 3403.</title>
        <authorList>
            <consortium name="US DOE Joint Genome Institute (JGI-PGF)"/>
            <person name="Lucas S."/>
            <person name="Copeland A."/>
            <person name="Lapidus A."/>
            <person name="Glavina del Rio T."/>
            <person name="Dalin E."/>
            <person name="Tice H."/>
            <person name="Bruce D."/>
            <person name="Goodwin L."/>
            <person name="Pitluck S."/>
            <person name="Peters L."/>
            <person name="Ovchinnikova G."/>
            <person name="Lu M."/>
            <person name="Kyrpides N."/>
            <person name="Mavromatis K."/>
            <person name="Ivanova N."/>
            <person name="Brettin T."/>
            <person name="Detter J.C."/>
            <person name="Han C."/>
            <person name="Larimer F."/>
            <person name="Land M."/>
            <person name="Hauser L."/>
            <person name="Markowitz V."/>
            <person name="Cheng J.-F."/>
            <person name="Hugenholtz P."/>
            <person name="Woyke T."/>
            <person name="Wu D."/>
            <person name="Spring S."/>
            <person name="Schroeder M."/>
            <person name="Kopitz M."/>
            <person name="Brambilla E."/>
            <person name="Klenk H.-P."/>
            <person name="Eisen J.A."/>
        </authorList>
    </citation>
    <scope>NUCLEOTIDE SEQUENCE</scope>
    <source>
        <strain evidence="3">DSM 3403</strain>
    </source>
</reference>
<dbReference type="RefSeq" id="WP_014678489.1">
    <property type="nucleotide sequence ID" value="NC_017770.1"/>
</dbReference>
<sequence length="642" mass="73899">MSRPFVFLLLVLMASCRPQTDKSVATPKELLKKLATINDSLDQNKQIDKPAFWTSQLKQKNFSESNPSLAYIHYQLSKSLARSNAGKAKYHINVALDLIEREKEFDELKFTIYNGAGMIAEAEGKFYQAVYYFNKSAAIIMNDDSLQSKPVSKVICLLNAAQDNNKISQHPKAIQQNKLALKILKTMPDGIDMHYFRAYSQLFTAYTESGTYNADSLLFYLKQLRVIAERTEDPMQLRFTNEHTAYYYLMANQYNQSIHYYKLVKEYDTESLSDNPGKPNRIRNVYITLANLIDLYVQTKQFPEAINLIKEADKLECDNGQALSFYEKSLNKRAKMNYYFAIGNVHYAQKEAEELSELKDNILKNSGIQATEEMATIYQLQSKDRSINTLNRTINYTTQRLENNKLLLLIIGLLALLAISWALLFYFIQRQKRQKQEKEKILLQQQLLRTQMEPHFIFNTLSALQSFIRFDEKDKSIKYLSQFSKLLRSSLELSRQNYVPLDEELDAIENYLSLQQMRFEYSFSYKILTPETDLSALLVPPMLIQPFVENAIIHGMANQVNKGQILLEIQLNERQLLVKIVDNGKGIGTTPNEKANHKSLSGTIAKERLEILAKENKMRANVEIDSNKGGTSVLLTLPVKNL</sequence>
<dbReference type="Gene3D" id="3.30.565.10">
    <property type="entry name" value="Histidine kinase-like ATPase, C-terminal domain"/>
    <property type="match status" value="1"/>
</dbReference>
<evidence type="ECO:0000259" key="2">
    <source>
        <dbReference type="Pfam" id="PF06580"/>
    </source>
</evidence>
<dbReference type="SUPFAM" id="SSF55874">
    <property type="entry name" value="ATPase domain of HSP90 chaperone/DNA topoisomerase II/histidine kinase"/>
    <property type="match status" value="1"/>
</dbReference>
<dbReference type="InterPro" id="IPR010559">
    <property type="entry name" value="Sig_transdc_His_kin_internal"/>
</dbReference>
<keyword evidence="1" id="KW-0472">Membrane</keyword>
<feature type="domain" description="Signal transduction histidine kinase internal region" evidence="2">
    <location>
        <begin position="444"/>
        <end position="521"/>
    </location>
</feature>
<gene>
    <name evidence="3" type="ordered locus">Solca_0105</name>
</gene>
<keyword evidence="1" id="KW-1133">Transmembrane helix</keyword>
<organism evidence="3 4">
    <name type="scientific">Solitalea canadensis (strain ATCC 29591 / DSM 3403 / JCM 21819 / LMG 8368 / NBRC 15130 / NCIMB 12057 / USAM 9D)</name>
    <name type="common">Flexibacter canadensis</name>
    <dbReference type="NCBI Taxonomy" id="929556"/>
    <lineage>
        <taxon>Bacteria</taxon>
        <taxon>Pseudomonadati</taxon>
        <taxon>Bacteroidota</taxon>
        <taxon>Sphingobacteriia</taxon>
        <taxon>Sphingobacteriales</taxon>
        <taxon>Sphingobacteriaceae</taxon>
        <taxon>Solitalea</taxon>
    </lineage>
</organism>
<dbReference type="GO" id="GO:0000155">
    <property type="term" value="F:phosphorelay sensor kinase activity"/>
    <property type="evidence" value="ECO:0007669"/>
    <property type="project" value="InterPro"/>
</dbReference>
<dbReference type="HOGENOM" id="CLU_000445_106_4_10"/>
<dbReference type="EMBL" id="CP003349">
    <property type="protein sequence ID" value="AFD05261.1"/>
    <property type="molecule type" value="Genomic_DNA"/>
</dbReference>
<dbReference type="InterPro" id="IPR050640">
    <property type="entry name" value="Bact_2-comp_sensor_kinase"/>
</dbReference>
<dbReference type="PANTHER" id="PTHR34220">
    <property type="entry name" value="SENSOR HISTIDINE KINASE YPDA"/>
    <property type="match status" value="1"/>
</dbReference>
<feature type="transmembrane region" description="Helical" evidence="1">
    <location>
        <begin position="406"/>
        <end position="428"/>
    </location>
</feature>
<dbReference type="PANTHER" id="PTHR34220:SF7">
    <property type="entry name" value="SENSOR HISTIDINE KINASE YPDA"/>
    <property type="match status" value="1"/>
</dbReference>
<dbReference type="KEGG" id="scn:Solca_0105"/>
<protein>
    <submittedName>
        <fullName evidence="3">Putative regulator of cell autolysis</fullName>
    </submittedName>
</protein>
<dbReference type="AlphaFoldDB" id="H8KT78"/>
<dbReference type="STRING" id="929556.Solca_0105"/>
<keyword evidence="4" id="KW-1185">Reference proteome</keyword>
<evidence type="ECO:0000313" key="3">
    <source>
        <dbReference type="EMBL" id="AFD05261.1"/>
    </source>
</evidence>
<dbReference type="Pfam" id="PF06580">
    <property type="entry name" value="His_kinase"/>
    <property type="match status" value="1"/>
</dbReference>
<proteinExistence type="predicted"/>
<dbReference type="GO" id="GO:0016020">
    <property type="term" value="C:membrane"/>
    <property type="evidence" value="ECO:0007669"/>
    <property type="project" value="InterPro"/>
</dbReference>
<dbReference type="SUPFAM" id="SSF48452">
    <property type="entry name" value="TPR-like"/>
    <property type="match status" value="2"/>
</dbReference>
<keyword evidence="1" id="KW-0812">Transmembrane</keyword>
<dbReference type="eggNOG" id="COG0457">
    <property type="taxonomic scope" value="Bacteria"/>
</dbReference>
<dbReference type="Gene3D" id="1.25.40.10">
    <property type="entry name" value="Tetratricopeptide repeat domain"/>
    <property type="match status" value="1"/>
</dbReference>
<dbReference type="InterPro" id="IPR036890">
    <property type="entry name" value="HATPase_C_sf"/>
</dbReference>